<protein>
    <recommendedName>
        <fullName evidence="3">Phage tail protein</fullName>
    </recommendedName>
</protein>
<dbReference type="EMBL" id="JBHRTD010000001">
    <property type="protein sequence ID" value="MFC3136625.1"/>
    <property type="molecule type" value="Genomic_DNA"/>
</dbReference>
<proteinExistence type="predicted"/>
<sequence length="181" mass="19738">MALPSSGKITAAMINKELGRAENAPFSLNGAAERALAGKPTGAISFADFHGKSSMPSWVINVGLYETTGTFGTQNVGFSNTTVLKYGSINPTYLTHKGKKLNWAYFHSVKSNNGYAFLFQVKSVIPYPPPQVTVTIDGKHKAILKKWSYTQYRVAGNKTVHDYILSKKGQNITMAIEGFDP</sequence>
<name>A0ABV7G8Q8_9GAMM</name>
<accession>A0ABV7G8Q8</accession>
<comment type="caution">
    <text evidence="1">The sequence shown here is derived from an EMBL/GenBank/DDBJ whole genome shotgun (WGS) entry which is preliminary data.</text>
</comment>
<dbReference type="RefSeq" id="WP_248936429.1">
    <property type="nucleotide sequence ID" value="NZ_JAKILF010000005.1"/>
</dbReference>
<evidence type="ECO:0000313" key="2">
    <source>
        <dbReference type="Proteomes" id="UP001595621"/>
    </source>
</evidence>
<evidence type="ECO:0008006" key="3">
    <source>
        <dbReference type="Google" id="ProtNLM"/>
    </source>
</evidence>
<reference evidence="2" key="1">
    <citation type="journal article" date="2019" name="Int. J. Syst. Evol. Microbiol.">
        <title>The Global Catalogue of Microorganisms (GCM) 10K type strain sequencing project: providing services to taxonomists for standard genome sequencing and annotation.</title>
        <authorList>
            <consortium name="The Broad Institute Genomics Platform"/>
            <consortium name="The Broad Institute Genome Sequencing Center for Infectious Disease"/>
            <person name="Wu L."/>
            <person name="Ma J."/>
        </authorList>
    </citation>
    <scope>NUCLEOTIDE SEQUENCE [LARGE SCALE GENOMIC DNA]</scope>
    <source>
        <strain evidence="2">KCTC 52277</strain>
    </source>
</reference>
<evidence type="ECO:0000313" key="1">
    <source>
        <dbReference type="EMBL" id="MFC3136625.1"/>
    </source>
</evidence>
<keyword evidence="2" id="KW-1185">Reference proteome</keyword>
<organism evidence="1 2">
    <name type="scientific">Shewanella submarina</name>
    <dbReference type="NCBI Taxonomy" id="2016376"/>
    <lineage>
        <taxon>Bacteria</taxon>
        <taxon>Pseudomonadati</taxon>
        <taxon>Pseudomonadota</taxon>
        <taxon>Gammaproteobacteria</taxon>
        <taxon>Alteromonadales</taxon>
        <taxon>Shewanellaceae</taxon>
        <taxon>Shewanella</taxon>
    </lineage>
</organism>
<gene>
    <name evidence="1" type="ORF">ACFOE0_00270</name>
</gene>
<dbReference type="Proteomes" id="UP001595621">
    <property type="component" value="Unassembled WGS sequence"/>
</dbReference>